<reference evidence="5 6" key="1">
    <citation type="submission" date="2020-05" db="EMBL/GenBank/DDBJ databases">
        <title>Genome Sequencing of Type Strains.</title>
        <authorList>
            <person name="Lemaire J.F."/>
            <person name="Inderbitzin P."/>
            <person name="Gregorio O.A."/>
            <person name="Collins S.B."/>
            <person name="Wespe N."/>
            <person name="Knight-Connoni V."/>
        </authorList>
    </citation>
    <scope>NUCLEOTIDE SEQUENCE [LARGE SCALE GENOMIC DNA]</scope>
    <source>
        <strain evidence="5 6">DSM 20512</strain>
    </source>
</reference>
<protein>
    <recommendedName>
        <fullName evidence="2">Bleomycin resistance protein</fullName>
    </recommendedName>
</protein>
<dbReference type="Pfam" id="PF00903">
    <property type="entry name" value="Glyoxalase"/>
    <property type="match status" value="1"/>
</dbReference>
<dbReference type="AlphaFoldDB" id="A0A850DZW6"/>
<evidence type="ECO:0000313" key="5">
    <source>
        <dbReference type="EMBL" id="NUU29915.1"/>
    </source>
</evidence>
<evidence type="ECO:0000259" key="4">
    <source>
        <dbReference type="PROSITE" id="PS51819"/>
    </source>
</evidence>
<dbReference type="InterPro" id="IPR029068">
    <property type="entry name" value="Glyas_Bleomycin-R_OHBP_Dase"/>
</dbReference>
<dbReference type="Gene3D" id="3.10.180.10">
    <property type="entry name" value="2,3-Dihydroxybiphenyl 1,2-Dioxygenase, domain 1"/>
    <property type="match status" value="1"/>
</dbReference>
<organism evidence="5 6">
    <name type="scientific">Curtobacterium citreum</name>
    <dbReference type="NCBI Taxonomy" id="2036"/>
    <lineage>
        <taxon>Bacteria</taxon>
        <taxon>Bacillati</taxon>
        <taxon>Actinomycetota</taxon>
        <taxon>Actinomycetes</taxon>
        <taxon>Micrococcales</taxon>
        <taxon>Microbacteriaceae</taxon>
        <taxon>Curtobacterium</taxon>
    </lineage>
</organism>
<dbReference type="Proteomes" id="UP000539146">
    <property type="component" value="Unassembled WGS sequence"/>
</dbReference>
<evidence type="ECO:0000313" key="6">
    <source>
        <dbReference type="Proteomes" id="UP000539146"/>
    </source>
</evidence>
<accession>A0A850DZW6</accession>
<evidence type="ECO:0000256" key="3">
    <source>
        <dbReference type="ARBA" id="ARBA00023251"/>
    </source>
</evidence>
<name>A0A850DZW6_9MICO</name>
<dbReference type="PROSITE" id="PS51819">
    <property type="entry name" value="VOC"/>
    <property type="match status" value="1"/>
</dbReference>
<dbReference type="CDD" id="cd08349">
    <property type="entry name" value="BLMA_like"/>
    <property type="match status" value="1"/>
</dbReference>
<dbReference type="InterPro" id="IPR000335">
    <property type="entry name" value="Bleomycin-R"/>
</dbReference>
<comment type="similarity">
    <text evidence="1">Belongs to the bleomycin resistance protein family.</text>
</comment>
<dbReference type="GO" id="GO:0046677">
    <property type="term" value="P:response to antibiotic"/>
    <property type="evidence" value="ECO:0007669"/>
    <property type="project" value="UniProtKB-KW"/>
</dbReference>
<sequence length="144" mass="16074">MPLDPDPALVPELLVTDLDRSLAFWRDRCGFVVRYARPEERFAAIALGSAHLLLEQVGAGRNWLAGPLERPFGRGLNLQVAVPDAGALAARLTDAGIELFMPVEHRWYRVDDEETGVEQFVVADPDGWLVRFQSSLGRRPRPVD</sequence>
<dbReference type="EMBL" id="JABMCG010000126">
    <property type="protein sequence ID" value="NUU29915.1"/>
    <property type="molecule type" value="Genomic_DNA"/>
</dbReference>
<dbReference type="InterPro" id="IPR037523">
    <property type="entry name" value="VOC_core"/>
</dbReference>
<keyword evidence="3" id="KW-0046">Antibiotic resistance</keyword>
<proteinExistence type="inferred from homology"/>
<evidence type="ECO:0000256" key="1">
    <source>
        <dbReference type="ARBA" id="ARBA00011051"/>
    </source>
</evidence>
<feature type="domain" description="VOC" evidence="4">
    <location>
        <begin position="7"/>
        <end position="135"/>
    </location>
</feature>
<gene>
    <name evidence="5" type="ORF">HP467_17630</name>
</gene>
<dbReference type="SUPFAM" id="SSF54593">
    <property type="entry name" value="Glyoxalase/Bleomycin resistance protein/Dihydroxybiphenyl dioxygenase"/>
    <property type="match status" value="1"/>
</dbReference>
<dbReference type="RefSeq" id="WP_175326989.1">
    <property type="nucleotide sequence ID" value="NZ_BAAAWP010000001.1"/>
</dbReference>
<dbReference type="InterPro" id="IPR004360">
    <property type="entry name" value="Glyas_Fos-R_dOase_dom"/>
</dbReference>
<comment type="caution">
    <text evidence="5">The sequence shown here is derived from an EMBL/GenBank/DDBJ whole genome shotgun (WGS) entry which is preliminary data.</text>
</comment>
<evidence type="ECO:0000256" key="2">
    <source>
        <dbReference type="ARBA" id="ARBA00021572"/>
    </source>
</evidence>